<accession>A0A812PJU3</accession>
<dbReference type="OrthoDB" id="341421at2759"/>
<sequence length="323" mass="35590">MSFAGLREWFLENGGELAEGVHVADSALGGRGLFTSNPLSAGYQVLSLPLESCLSSADPRVAELPVNSLFRLTELLCDELEKGNFSRWASWFQSLPKECGSWPEWRELELRAAEKGPPQLFEEAVQLAKRLPLWYKQLSQILPASVIAGLDDKASFRRALAILFSRRFGIEIDGCKIAVCVPLGDMINHTAADASIEVQYDQASGRMAFVTQTHISAGEELLIRYGQLDNLELCTSHGFALPENMLDSVVLSDGVRLTRASQLSLPASVEVQRMRDALPLQEEDEAAHADKSSSQGCRAIASFRLGYRDLLQKLLDNYSEDVG</sequence>
<dbReference type="InterPro" id="IPR001214">
    <property type="entry name" value="SET_dom"/>
</dbReference>
<reference evidence="2" key="1">
    <citation type="submission" date="2021-02" db="EMBL/GenBank/DDBJ databases">
        <authorList>
            <person name="Dougan E. K."/>
            <person name="Rhodes N."/>
            <person name="Thang M."/>
            <person name="Chan C."/>
        </authorList>
    </citation>
    <scope>NUCLEOTIDE SEQUENCE</scope>
</reference>
<dbReference type="Gene3D" id="3.90.1410.10">
    <property type="entry name" value="set domain protein methyltransferase, domain 1"/>
    <property type="match status" value="1"/>
</dbReference>
<proteinExistence type="predicted"/>
<dbReference type="EMBL" id="CAJNIZ010013969">
    <property type="protein sequence ID" value="CAE7356407.1"/>
    <property type="molecule type" value="Genomic_DNA"/>
</dbReference>
<dbReference type="GO" id="GO:0016279">
    <property type="term" value="F:protein-lysine N-methyltransferase activity"/>
    <property type="evidence" value="ECO:0007669"/>
    <property type="project" value="TreeGrafter"/>
</dbReference>
<protein>
    <submittedName>
        <fullName evidence="2">SETD3 protein</fullName>
    </submittedName>
</protein>
<dbReference type="AlphaFoldDB" id="A0A812PJU3"/>
<dbReference type="PANTHER" id="PTHR13271">
    <property type="entry name" value="UNCHARACTERIZED PUTATIVE METHYLTRANSFERASE"/>
    <property type="match status" value="1"/>
</dbReference>
<dbReference type="Pfam" id="PF00856">
    <property type="entry name" value="SET"/>
    <property type="match status" value="1"/>
</dbReference>
<evidence type="ECO:0000259" key="1">
    <source>
        <dbReference type="PROSITE" id="PS50280"/>
    </source>
</evidence>
<comment type="caution">
    <text evidence="2">The sequence shown here is derived from an EMBL/GenBank/DDBJ whole genome shotgun (WGS) entry which is preliminary data.</text>
</comment>
<evidence type="ECO:0000313" key="2">
    <source>
        <dbReference type="EMBL" id="CAE7356407.1"/>
    </source>
</evidence>
<evidence type="ECO:0000313" key="3">
    <source>
        <dbReference type="Proteomes" id="UP000649617"/>
    </source>
</evidence>
<name>A0A812PJU3_SYMPI</name>
<organism evidence="2 3">
    <name type="scientific">Symbiodinium pilosum</name>
    <name type="common">Dinoflagellate</name>
    <dbReference type="NCBI Taxonomy" id="2952"/>
    <lineage>
        <taxon>Eukaryota</taxon>
        <taxon>Sar</taxon>
        <taxon>Alveolata</taxon>
        <taxon>Dinophyceae</taxon>
        <taxon>Suessiales</taxon>
        <taxon>Symbiodiniaceae</taxon>
        <taxon>Symbiodinium</taxon>
    </lineage>
</organism>
<keyword evidence="3" id="KW-1185">Reference proteome</keyword>
<dbReference type="SUPFAM" id="SSF82199">
    <property type="entry name" value="SET domain"/>
    <property type="match status" value="1"/>
</dbReference>
<dbReference type="PANTHER" id="PTHR13271:SF137">
    <property type="entry name" value="SET DOMAIN-CONTAINING PROTEIN"/>
    <property type="match status" value="1"/>
</dbReference>
<dbReference type="Proteomes" id="UP000649617">
    <property type="component" value="Unassembled WGS sequence"/>
</dbReference>
<feature type="domain" description="SET" evidence="1">
    <location>
        <begin position="19"/>
        <end position="226"/>
    </location>
</feature>
<dbReference type="InterPro" id="IPR046341">
    <property type="entry name" value="SET_dom_sf"/>
</dbReference>
<dbReference type="PROSITE" id="PS50280">
    <property type="entry name" value="SET"/>
    <property type="match status" value="1"/>
</dbReference>
<dbReference type="InterPro" id="IPR050600">
    <property type="entry name" value="SETD3_SETD6_MTase"/>
</dbReference>
<dbReference type="CDD" id="cd10527">
    <property type="entry name" value="SET_LSMT"/>
    <property type="match status" value="1"/>
</dbReference>
<gene>
    <name evidence="2" type="primary">SETD3</name>
    <name evidence="2" type="ORF">SPIL2461_LOCUS8478</name>
</gene>